<organism evidence="4 5">
    <name type="scientific">Nocardioides cremeus</name>
    <dbReference type="NCBI Taxonomy" id="3058044"/>
    <lineage>
        <taxon>Bacteria</taxon>
        <taxon>Bacillati</taxon>
        <taxon>Actinomycetota</taxon>
        <taxon>Actinomycetes</taxon>
        <taxon>Propionibacteriales</taxon>
        <taxon>Nocardioidaceae</taxon>
        <taxon>Nocardioides</taxon>
    </lineage>
</organism>
<dbReference type="CDD" id="cd07989">
    <property type="entry name" value="LPLAT_AGPAT-like"/>
    <property type="match status" value="1"/>
</dbReference>
<dbReference type="SMART" id="SM00563">
    <property type="entry name" value="PlsC"/>
    <property type="match status" value="1"/>
</dbReference>
<dbReference type="EMBL" id="JAULSC010000006">
    <property type="protein sequence ID" value="MDO3395813.1"/>
    <property type="molecule type" value="Genomic_DNA"/>
</dbReference>
<dbReference type="InterPro" id="IPR002123">
    <property type="entry name" value="Plipid/glycerol_acylTrfase"/>
</dbReference>
<evidence type="ECO:0000313" key="4">
    <source>
        <dbReference type="EMBL" id="MDO3395813.1"/>
    </source>
</evidence>
<keyword evidence="5" id="KW-1185">Reference proteome</keyword>
<feature type="domain" description="Phospholipid/glycerol acyltransferase" evidence="3">
    <location>
        <begin position="53"/>
        <end position="172"/>
    </location>
</feature>
<dbReference type="PANTHER" id="PTHR10434:SF11">
    <property type="entry name" value="1-ACYL-SN-GLYCEROL-3-PHOSPHATE ACYLTRANSFERASE"/>
    <property type="match status" value="1"/>
</dbReference>
<evidence type="ECO:0000256" key="2">
    <source>
        <dbReference type="ARBA" id="ARBA00023315"/>
    </source>
</evidence>
<accession>A0ABT8TPD3</accession>
<dbReference type="PANTHER" id="PTHR10434">
    <property type="entry name" value="1-ACYL-SN-GLYCEROL-3-PHOSPHATE ACYLTRANSFERASE"/>
    <property type="match status" value="1"/>
</dbReference>
<proteinExistence type="predicted"/>
<name>A0ABT8TPD3_9ACTN</name>
<keyword evidence="2 4" id="KW-0012">Acyltransferase</keyword>
<sequence>MPASAPSSHEPSEPSEPSDRMYRALHAVVPPVARALWRPRVEGLEHLPATGGVLLASNHLSFIDSVVIPVVVPRKVVFLAKSDYFTGPGLRGAAQRAWFEGLGMLPVDRDDPRSAIGSLDTALEVLERGEAFGLYPEGSRSRDGRLYRGRTGVGHLALTAGVPVVPVGLVGTDRLQPVGSSLPRPVRVTVRFGPPVRAGGRFEGVPLGRARRELTDEVMAAIAALSGQVEAGVYNDRAPGA</sequence>
<reference evidence="4" key="1">
    <citation type="submission" date="2023-06" db="EMBL/GenBank/DDBJ databases">
        <title>Genome sequence of Nocardioides sp. SOB44.</title>
        <authorList>
            <person name="Zhang G."/>
        </authorList>
    </citation>
    <scope>NUCLEOTIDE SEQUENCE</scope>
    <source>
        <strain evidence="4">SOB44</strain>
    </source>
</reference>
<gene>
    <name evidence="4" type="ORF">QWJ41_08805</name>
</gene>
<evidence type="ECO:0000259" key="3">
    <source>
        <dbReference type="SMART" id="SM00563"/>
    </source>
</evidence>
<evidence type="ECO:0000313" key="5">
    <source>
        <dbReference type="Proteomes" id="UP001168363"/>
    </source>
</evidence>
<dbReference type="GO" id="GO:0016746">
    <property type="term" value="F:acyltransferase activity"/>
    <property type="evidence" value="ECO:0007669"/>
    <property type="project" value="UniProtKB-KW"/>
</dbReference>
<dbReference type="SUPFAM" id="SSF69593">
    <property type="entry name" value="Glycerol-3-phosphate (1)-acyltransferase"/>
    <property type="match status" value="1"/>
</dbReference>
<comment type="caution">
    <text evidence="4">The sequence shown here is derived from an EMBL/GenBank/DDBJ whole genome shotgun (WGS) entry which is preliminary data.</text>
</comment>
<keyword evidence="1" id="KW-0808">Transferase</keyword>
<dbReference type="Pfam" id="PF01553">
    <property type="entry name" value="Acyltransferase"/>
    <property type="match status" value="1"/>
</dbReference>
<dbReference type="Proteomes" id="UP001168363">
    <property type="component" value="Unassembled WGS sequence"/>
</dbReference>
<evidence type="ECO:0000256" key="1">
    <source>
        <dbReference type="ARBA" id="ARBA00022679"/>
    </source>
</evidence>
<protein>
    <submittedName>
        <fullName evidence="4">Lysophospholipid acyltransferase family protein</fullName>
    </submittedName>
</protein>
<dbReference type="RefSeq" id="WP_302707379.1">
    <property type="nucleotide sequence ID" value="NZ_JAULSC010000006.1"/>
</dbReference>